<dbReference type="AlphaFoldDB" id="A0A9P5QA80"/>
<evidence type="ECO:0000256" key="5">
    <source>
        <dbReference type="SAM" id="SignalP"/>
    </source>
</evidence>
<keyword evidence="4" id="KW-0560">Oxidoreductase</keyword>
<proteinExistence type="inferred from homology"/>
<keyword evidence="2" id="KW-0285">Flavoprotein</keyword>
<dbReference type="Pfam" id="PF08031">
    <property type="entry name" value="BBE"/>
    <property type="match status" value="1"/>
</dbReference>
<feature type="domain" description="FAD linked oxidase N-terminal" evidence="6">
    <location>
        <begin position="82"/>
        <end position="178"/>
    </location>
</feature>
<protein>
    <recommendedName>
        <fullName evidence="10">FAD-binding PCMH-type domain-containing protein</fullName>
    </recommendedName>
</protein>
<evidence type="ECO:0008006" key="10">
    <source>
        <dbReference type="Google" id="ProtNLM"/>
    </source>
</evidence>
<feature type="signal peptide" evidence="5">
    <location>
        <begin position="1"/>
        <end position="20"/>
    </location>
</feature>
<dbReference type="InterPro" id="IPR006094">
    <property type="entry name" value="Oxid_FAD_bind_N"/>
</dbReference>
<dbReference type="Proteomes" id="UP000772434">
    <property type="component" value="Unassembled WGS sequence"/>
</dbReference>
<evidence type="ECO:0000313" key="9">
    <source>
        <dbReference type="Proteomes" id="UP000772434"/>
    </source>
</evidence>
<evidence type="ECO:0000256" key="4">
    <source>
        <dbReference type="ARBA" id="ARBA00023002"/>
    </source>
</evidence>
<gene>
    <name evidence="8" type="ORF">BDP27DRAFT_1413630</name>
</gene>
<comment type="caution">
    <text evidence="8">The sequence shown here is derived from an EMBL/GenBank/DDBJ whole genome shotgun (WGS) entry which is preliminary data.</text>
</comment>
<evidence type="ECO:0000256" key="1">
    <source>
        <dbReference type="ARBA" id="ARBA00005466"/>
    </source>
</evidence>
<dbReference type="Gene3D" id="3.30.465.10">
    <property type="match status" value="2"/>
</dbReference>
<dbReference type="InterPro" id="IPR016169">
    <property type="entry name" value="FAD-bd_PCMH_sub2"/>
</dbReference>
<feature type="domain" description="Berberine/berberine-like" evidence="7">
    <location>
        <begin position="445"/>
        <end position="469"/>
    </location>
</feature>
<dbReference type="EMBL" id="JADNRY010000004">
    <property type="protein sequence ID" value="KAF9077187.1"/>
    <property type="molecule type" value="Genomic_DNA"/>
</dbReference>
<dbReference type="PANTHER" id="PTHR42973">
    <property type="entry name" value="BINDING OXIDOREDUCTASE, PUTATIVE (AFU_ORTHOLOGUE AFUA_1G17690)-RELATED"/>
    <property type="match status" value="1"/>
</dbReference>
<dbReference type="GO" id="GO:0050660">
    <property type="term" value="F:flavin adenine dinucleotide binding"/>
    <property type="evidence" value="ECO:0007669"/>
    <property type="project" value="InterPro"/>
</dbReference>
<dbReference type="InterPro" id="IPR012951">
    <property type="entry name" value="BBE"/>
</dbReference>
<sequence>MAARLLLLLVVWFHAQVGFASHIQGRDAAAASNAPTSSNGVSSSAMQNLQHELGFNGLILLSNSPNFLNFTQAWAMNYNATPQVALVPHTSNDVAVAIKWVNAFNLDFAIRSGGAAASQSHQVIISLSLLNTVDYIPSQGVIHLGPGNVWGDVYDAMADLDVTALGGRLPLIGVGGIVDAEVVLADGSIVWASENPDLLYAVRGAGFTIGAVTEYVVKAYPKPTQIYSGFVLFTMENFEAIAANVANTTAHNTDPDVAILMGVVLSGGVQTILVFPIVLGTEAFAKEALSWIWALPDPILDTTTNVSWETLQSLQLDFVSHPLPTDDYQQHSIVVRSMTTSILQAAVDWQTPLLSDPRWAGLQILIEPFIPNSFASHFTTGPWPHSYPTMHVIQLFIQESNAATSDFTENFNQLVTGAGLVEAAAGSNNVLQRYPNYYLQGTPANQFYGSNLAKLEAVKGEFDPHNKFNKGIAITPTTRSRA</sequence>
<name>A0A9P5QA80_9AGAR</name>
<dbReference type="Gene3D" id="3.40.462.20">
    <property type="match status" value="1"/>
</dbReference>
<dbReference type="Pfam" id="PF01565">
    <property type="entry name" value="FAD_binding_4"/>
    <property type="match status" value="1"/>
</dbReference>
<evidence type="ECO:0000259" key="7">
    <source>
        <dbReference type="Pfam" id="PF08031"/>
    </source>
</evidence>
<reference evidence="8" key="1">
    <citation type="submission" date="2020-11" db="EMBL/GenBank/DDBJ databases">
        <authorList>
            <consortium name="DOE Joint Genome Institute"/>
            <person name="Ahrendt S."/>
            <person name="Riley R."/>
            <person name="Andreopoulos W."/>
            <person name="Labutti K."/>
            <person name="Pangilinan J."/>
            <person name="Ruiz-Duenas F.J."/>
            <person name="Barrasa J.M."/>
            <person name="Sanchez-Garcia M."/>
            <person name="Camarero S."/>
            <person name="Miyauchi S."/>
            <person name="Serrano A."/>
            <person name="Linde D."/>
            <person name="Babiker R."/>
            <person name="Drula E."/>
            <person name="Ayuso-Fernandez I."/>
            <person name="Pacheco R."/>
            <person name="Padilla G."/>
            <person name="Ferreira P."/>
            <person name="Barriuso J."/>
            <person name="Kellner H."/>
            <person name="Castanera R."/>
            <person name="Alfaro M."/>
            <person name="Ramirez L."/>
            <person name="Pisabarro A.G."/>
            <person name="Kuo A."/>
            <person name="Tritt A."/>
            <person name="Lipzen A."/>
            <person name="He G."/>
            <person name="Yan M."/>
            <person name="Ng V."/>
            <person name="Cullen D."/>
            <person name="Martin F."/>
            <person name="Rosso M.-N."/>
            <person name="Henrissat B."/>
            <person name="Hibbett D."/>
            <person name="Martinez A.T."/>
            <person name="Grigoriev I.V."/>
        </authorList>
    </citation>
    <scope>NUCLEOTIDE SEQUENCE</scope>
    <source>
        <strain evidence="8">AH 40177</strain>
    </source>
</reference>
<comment type="similarity">
    <text evidence="1">Belongs to the oxygen-dependent FAD-linked oxidoreductase family.</text>
</comment>
<evidence type="ECO:0000313" key="8">
    <source>
        <dbReference type="EMBL" id="KAF9077187.1"/>
    </source>
</evidence>
<keyword evidence="5" id="KW-0732">Signal</keyword>
<organism evidence="8 9">
    <name type="scientific">Rhodocollybia butyracea</name>
    <dbReference type="NCBI Taxonomy" id="206335"/>
    <lineage>
        <taxon>Eukaryota</taxon>
        <taxon>Fungi</taxon>
        <taxon>Dikarya</taxon>
        <taxon>Basidiomycota</taxon>
        <taxon>Agaricomycotina</taxon>
        <taxon>Agaricomycetes</taxon>
        <taxon>Agaricomycetidae</taxon>
        <taxon>Agaricales</taxon>
        <taxon>Marasmiineae</taxon>
        <taxon>Omphalotaceae</taxon>
        <taxon>Rhodocollybia</taxon>
    </lineage>
</organism>
<dbReference type="OrthoDB" id="415825at2759"/>
<feature type="chain" id="PRO_5040261999" description="FAD-binding PCMH-type domain-containing protein" evidence="5">
    <location>
        <begin position="21"/>
        <end position="482"/>
    </location>
</feature>
<accession>A0A9P5QA80</accession>
<dbReference type="GO" id="GO:0016491">
    <property type="term" value="F:oxidoreductase activity"/>
    <property type="evidence" value="ECO:0007669"/>
    <property type="project" value="UniProtKB-KW"/>
</dbReference>
<dbReference type="InterPro" id="IPR050416">
    <property type="entry name" value="FAD-linked_Oxidoreductase"/>
</dbReference>
<dbReference type="InterPro" id="IPR036318">
    <property type="entry name" value="FAD-bd_PCMH-like_sf"/>
</dbReference>
<evidence type="ECO:0000256" key="3">
    <source>
        <dbReference type="ARBA" id="ARBA00022827"/>
    </source>
</evidence>
<keyword evidence="3" id="KW-0274">FAD</keyword>
<dbReference type="SUPFAM" id="SSF56176">
    <property type="entry name" value="FAD-binding/transporter-associated domain-like"/>
    <property type="match status" value="1"/>
</dbReference>
<dbReference type="PANTHER" id="PTHR42973:SF54">
    <property type="entry name" value="FAD-BINDING PCMH-TYPE DOMAIN-CONTAINING PROTEIN"/>
    <property type="match status" value="1"/>
</dbReference>
<evidence type="ECO:0000256" key="2">
    <source>
        <dbReference type="ARBA" id="ARBA00022630"/>
    </source>
</evidence>
<keyword evidence="9" id="KW-1185">Reference proteome</keyword>
<evidence type="ECO:0000259" key="6">
    <source>
        <dbReference type="Pfam" id="PF01565"/>
    </source>
</evidence>